<evidence type="ECO:0000313" key="3">
    <source>
        <dbReference type="Proteomes" id="UP000583454"/>
    </source>
</evidence>
<organism evidence="2 3">
    <name type="scientific">Methylorubrum rhodinum</name>
    <dbReference type="NCBI Taxonomy" id="29428"/>
    <lineage>
        <taxon>Bacteria</taxon>
        <taxon>Pseudomonadati</taxon>
        <taxon>Pseudomonadota</taxon>
        <taxon>Alphaproteobacteria</taxon>
        <taxon>Hyphomicrobiales</taxon>
        <taxon>Methylobacteriaceae</taxon>
        <taxon>Methylorubrum</taxon>
    </lineage>
</organism>
<reference evidence="2 3" key="1">
    <citation type="submission" date="2020-08" db="EMBL/GenBank/DDBJ databases">
        <title>Genomic Encyclopedia of Type Strains, Phase IV (KMG-IV): sequencing the most valuable type-strain genomes for metagenomic binning, comparative biology and taxonomic classification.</title>
        <authorList>
            <person name="Goeker M."/>
        </authorList>
    </citation>
    <scope>NUCLEOTIDE SEQUENCE [LARGE SCALE GENOMIC DNA]</scope>
    <source>
        <strain evidence="2 3">DSM 2163</strain>
    </source>
</reference>
<dbReference type="Proteomes" id="UP000583454">
    <property type="component" value="Unassembled WGS sequence"/>
</dbReference>
<comment type="caution">
    <text evidence="2">The sequence shown here is derived from an EMBL/GenBank/DDBJ whole genome shotgun (WGS) entry which is preliminary data.</text>
</comment>
<feature type="non-terminal residue" evidence="2">
    <location>
        <position position="1"/>
    </location>
</feature>
<dbReference type="AlphaFoldDB" id="A0A840ZU29"/>
<feature type="region of interest" description="Disordered" evidence="1">
    <location>
        <begin position="1"/>
        <end position="26"/>
    </location>
</feature>
<gene>
    <name evidence="2" type="ORF">HNR00_005086</name>
</gene>
<proteinExistence type="predicted"/>
<evidence type="ECO:0000256" key="1">
    <source>
        <dbReference type="SAM" id="MobiDB-lite"/>
    </source>
</evidence>
<accession>A0A840ZU29</accession>
<keyword evidence="3" id="KW-1185">Reference proteome</keyword>
<name>A0A840ZU29_9HYPH</name>
<evidence type="ECO:0000313" key="2">
    <source>
        <dbReference type="EMBL" id="MBB5760337.1"/>
    </source>
</evidence>
<dbReference type="EMBL" id="JACHOP010000045">
    <property type="protein sequence ID" value="MBB5760337.1"/>
    <property type="molecule type" value="Genomic_DNA"/>
</dbReference>
<sequence>RSPDRLRRPSYPWSKGRPCTNFELGPPRGGRLPALVAGFDPDSDGAKALAALTTAAPPPSTVDPIFAAIEECVRLEAENSAEYAKGNDGNATPAQSAATSAVWHHINGTLSETVPTTAAGCVALARFIPPLFDRWGASLDGEQAGKLFRLIERSPAHQPEHSEGPEADAELIEIGRQWPGLVKAYLSADSRVHDVEELDEEPQRQKELNVYSFDNLNGFPRTEDWGSRFAPYDADQIEELRAVPRVAVYLATPRGGIRREDGTFLNINEAAQRRAESIIEAWDRWQAEIAAYEAKHDLPALRASCREATAAYDAAILKARSLPAQTAAGLLVKARIAAELCPFGFKEDDDALDENAILKSVLADLLKIGQPSATTLWAAETDPAAIASGRTAVGA</sequence>
<protein>
    <submittedName>
        <fullName evidence="2">Uncharacterized protein</fullName>
    </submittedName>
</protein>